<feature type="region of interest" description="Disordered" evidence="2">
    <location>
        <begin position="542"/>
        <end position="618"/>
    </location>
</feature>
<feature type="compositionally biased region" description="Polar residues" evidence="2">
    <location>
        <begin position="785"/>
        <end position="797"/>
    </location>
</feature>
<reference evidence="5" key="2">
    <citation type="submission" date="2014-06" db="EMBL/GenBank/DDBJ databases">
        <authorList>
            <person name="Ju J."/>
            <person name="Zhang J."/>
        </authorList>
    </citation>
    <scope>NUCLEOTIDE SEQUENCE</scope>
    <source>
        <strain evidence="5">SscI8</strain>
    </source>
</reference>
<feature type="region of interest" description="Disordered" evidence="2">
    <location>
        <begin position="173"/>
        <end position="226"/>
    </location>
</feature>
<dbReference type="EMBL" id="CCFA01005207">
    <property type="protein sequence ID" value="CDS02262.1"/>
    <property type="molecule type" value="Genomic_DNA"/>
</dbReference>
<feature type="compositionally biased region" description="Polar residues" evidence="2">
    <location>
        <begin position="582"/>
        <end position="595"/>
    </location>
</feature>
<dbReference type="EMBL" id="LK056664">
    <property type="protein sequence ID" value="CDU24019.1"/>
    <property type="molecule type" value="Genomic_DNA"/>
</dbReference>
<dbReference type="GO" id="GO:0005634">
    <property type="term" value="C:nucleus"/>
    <property type="evidence" value="ECO:0007669"/>
    <property type="project" value="TreeGrafter"/>
</dbReference>
<feature type="compositionally biased region" description="Low complexity" evidence="2">
    <location>
        <begin position="548"/>
        <end position="569"/>
    </location>
</feature>
<proteinExistence type="predicted"/>
<dbReference type="SUPFAM" id="SSF46689">
    <property type="entry name" value="Homeodomain-like"/>
    <property type="match status" value="1"/>
</dbReference>
<name>A0A0F7S573_9BASI</name>
<feature type="domain" description="HTH CENPB-type" evidence="3">
    <location>
        <begin position="474"/>
        <end position="547"/>
    </location>
</feature>
<gene>
    <name evidence="4" type="primary">SSCI85710.1</name>
    <name evidence="5" type="ORF">SPSC_02648</name>
</gene>
<feature type="compositionally biased region" description="Low complexity" evidence="2">
    <location>
        <begin position="94"/>
        <end position="114"/>
    </location>
</feature>
<feature type="compositionally biased region" description="Basic and acidic residues" evidence="2">
    <location>
        <begin position="886"/>
        <end position="895"/>
    </location>
</feature>
<dbReference type="OrthoDB" id="9909311at2759"/>
<dbReference type="PANTHER" id="PTHR19303">
    <property type="entry name" value="TRANSPOSON"/>
    <property type="match status" value="1"/>
</dbReference>
<accession>A0A0F7S573</accession>
<dbReference type="GO" id="GO:0003677">
    <property type="term" value="F:DNA binding"/>
    <property type="evidence" value="ECO:0007669"/>
    <property type="project" value="UniProtKB-KW"/>
</dbReference>
<dbReference type="InterPro" id="IPR050863">
    <property type="entry name" value="CenT-Element_Derived"/>
</dbReference>
<evidence type="ECO:0000259" key="3">
    <source>
        <dbReference type="PROSITE" id="PS51253"/>
    </source>
</evidence>
<evidence type="ECO:0000313" key="5">
    <source>
        <dbReference type="EMBL" id="CDU24019.1"/>
    </source>
</evidence>
<dbReference type="Proteomes" id="UP000242770">
    <property type="component" value="Unassembled WGS sequence"/>
</dbReference>
<organism evidence="4 6">
    <name type="scientific">Sporisorium scitamineum</name>
    <dbReference type="NCBI Taxonomy" id="49012"/>
    <lineage>
        <taxon>Eukaryota</taxon>
        <taxon>Fungi</taxon>
        <taxon>Dikarya</taxon>
        <taxon>Basidiomycota</taxon>
        <taxon>Ustilaginomycotina</taxon>
        <taxon>Ustilaginomycetes</taxon>
        <taxon>Ustilaginales</taxon>
        <taxon>Ustilaginaceae</taxon>
        <taxon>Sporisorium</taxon>
    </lineage>
</organism>
<keyword evidence="6" id="KW-1185">Reference proteome</keyword>
<dbReference type="InterPro" id="IPR009057">
    <property type="entry name" value="Homeodomain-like_sf"/>
</dbReference>
<dbReference type="PANTHER" id="PTHR19303:SF70">
    <property type="entry name" value="HTH CENPB-TYPE DOMAIN-CONTAINING PROTEIN"/>
    <property type="match status" value="1"/>
</dbReference>
<feature type="region of interest" description="Disordered" evidence="2">
    <location>
        <begin position="886"/>
        <end position="923"/>
    </location>
</feature>
<dbReference type="SMART" id="SM00674">
    <property type="entry name" value="CENPB"/>
    <property type="match status" value="1"/>
</dbReference>
<evidence type="ECO:0000256" key="1">
    <source>
        <dbReference type="ARBA" id="ARBA00023125"/>
    </source>
</evidence>
<feature type="compositionally biased region" description="Basic and acidic residues" evidence="2">
    <location>
        <begin position="175"/>
        <end position="193"/>
    </location>
</feature>
<evidence type="ECO:0000313" key="4">
    <source>
        <dbReference type="EMBL" id="CDS02262.1"/>
    </source>
</evidence>
<dbReference type="AlphaFoldDB" id="A0A0F7S573"/>
<dbReference type="Gene3D" id="1.10.10.60">
    <property type="entry name" value="Homeodomain-like"/>
    <property type="match status" value="2"/>
</dbReference>
<dbReference type="Pfam" id="PF03221">
    <property type="entry name" value="HTH_Tnp_Tc5"/>
    <property type="match status" value="1"/>
</dbReference>
<feature type="region of interest" description="Disordered" evidence="2">
    <location>
        <begin position="85"/>
        <end position="125"/>
    </location>
</feature>
<dbReference type="PROSITE" id="PS51253">
    <property type="entry name" value="HTH_CENPB"/>
    <property type="match status" value="1"/>
</dbReference>
<reference evidence="4" key="1">
    <citation type="submission" date="2014-06" db="EMBL/GenBank/DDBJ databases">
        <authorList>
            <person name="Berkman J.Paul."/>
        </authorList>
    </citation>
    <scope>NUCLEOTIDE SEQUENCE [LARGE SCALE GENOMIC DNA]</scope>
</reference>
<keyword evidence="1" id="KW-0238">DNA-binding</keyword>
<feature type="compositionally biased region" description="Polar residues" evidence="2">
    <location>
        <begin position="745"/>
        <end position="757"/>
    </location>
</feature>
<dbReference type="InterPro" id="IPR006600">
    <property type="entry name" value="HTH_CenpB_DNA-bd_dom"/>
</dbReference>
<protein>
    <recommendedName>
        <fullName evidence="3">HTH CENPB-type domain-containing protein</fullName>
    </recommendedName>
</protein>
<evidence type="ECO:0000313" key="6">
    <source>
        <dbReference type="Proteomes" id="UP000242770"/>
    </source>
</evidence>
<evidence type="ECO:0000256" key="2">
    <source>
        <dbReference type="SAM" id="MobiDB-lite"/>
    </source>
</evidence>
<sequence length="923" mass="99014">MTDPQSEIGLGLNMGGPTHFTDLTNLVATSRNAADSGRQDAESSLHAHGDFAQSNSMDIIHSSTYRTSSQDAMMKHASADLNAFNDTNFEGSETTPSTHPQRQPQPQHQHSPTQLRDTESISSTVQSGSLAQAFGIDMDPQPTHAQAVAQARSAAHYLGSPNRCSDLQATNEARLGPEDGHGPGQMSHDRAHADSVQPKLEYSPEIERGQVKSYPPSPPTRSQMLPQTDLRVLDHGTRSLGARHVPSHRSSHSLGQAAAFICNVPSRDMFPQSHVSAPVSPSDGMSANPFPVMFQYPESRQDMGLGMAEHGSAFAQSGAHMAARTSARFAASSGPSVRSTSPSVSLASTSMTSISPLGSARINPDGSFTSHESSFDSLSNAASGSFSRASSTSEDVFSYDLGTLGLASSLRMTKQKKKLRNIDRKMICDYSAANPAIKQDAIANEFGIERSTVSKILKQKEKWLAIEPGSDAARIAKHRTVKFPAVEDRLTSWVAEVKARGEAIRDSTIRHEALRIARELGLGEDKFKASGGWIEKFRERNQIPKPQAPESSASLLGAAAPAREATPLSSSGGVPLAPRPETPSQAGSSTQSQIARRQPARSSKAKGTPQKRARDEQEATQAILNMSPLSQDMARMHFHAAGHPGSVSDPAFFRSSLYFGHSNMPQPPMQNYADMHQGHCGIAGPSQATEEDAESDHKRRRAMEEIQGNQANMGLGPTIEFQFPPVAGPSASSSQMHMSEQLTQALGQALATPQKTATRNRRTAAKPADGSSRGRSRRGKGRLSNANHTPQTPSPLSMSPGDARSGETTFHEFKAAEVDQPTAATLERIRTMQNADDRSSIVTAEKAQQSLEVVLRFLSEQPSDFLPPSHLVMFGHLQANIEQKIRDQATSDRTAEGGGSQPLLSLPSGEANGEAVSANAEEH</sequence>
<reference evidence="6" key="3">
    <citation type="submission" date="2014-06" db="EMBL/GenBank/DDBJ databases">
        <authorList>
            <person name="Berkman P.J."/>
        </authorList>
    </citation>
    <scope>NUCLEOTIDE SEQUENCE [LARGE SCALE GENOMIC DNA]</scope>
</reference>
<feature type="region of interest" description="Disordered" evidence="2">
    <location>
        <begin position="745"/>
        <end position="806"/>
    </location>
</feature>